<feature type="chain" id="PRO_5024876952" description="Right-handed parallel beta-helix repeat-containing protein" evidence="2">
    <location>
        <begin position="23"/>
        <end position="1171"/>
    </location>
</feature>
<dbReference type="PANTHER" id="PTHR41339">
    <property type="entry name" value="LIPL48"/>
    <property type="match status" value="1"/>
</dbReference>
<feature type="region of interest" description="Disordered" evidence="1">
    <location>
        <begin position="771"/>
        <end position="790"/>
    </location>
</feature>
<dbReference type="PANTHER" id="PTHR41339:SF1">
    <property type="entry name" value="SECRETED PROTEIN"/>
    <property type="match status" value="1"/>
</dbReference>
<evidence type="ECO:0000256" key="2">
    <source>
        <dbReference type="SAM" id="SignalP"/>
    </source>
</evidence>
<reference evidence="3 4" key="1">
    <citation type="submission" date="2019-02" db="EMBL/GenBank/DDBJ databases">
        <authorList>
            <person name="Li S.-H."/>
        </authorList>
    </citation>
    <scope>NUCLEOTIDE SEQUENCE [LARGE SCALE GENOMIC DNA]</scope>
    <source>
        <strain evidence="3 4">IMCC14385</strain>
    </source>
</reference>
<dbReference type="OrthoDB" id="237393at2"/>
<dbReference type="AlphaFoldDB" id="A0A5P9NNT1"/>
<dbReference type="InterPro" id="IPR011050">
    <property type="entry name" value="Pectin_lyase_fold/virulence"/>
</dbReference>
<name>A0A5P9NNT1_9GAMM</name>
<dbReference type="Proteomes" id="UP000326287">
    <property type="component" value="Chromosome"/>
</dbReference>
<dbReference type="RefSeq" id="WP_153240617.1">
    <property type="nucleotide sequence ID" value="NZ_CP036422.1"/>
</dbReference>
<evidence type="ECO:0008006" key="5">
    <source>
        <dbReference type="Google" id="ProtNLM"/>
    </source>
</evidence>
<gene>
    <name evidence="3" type="ORF">EY643_18340</name>
</gene>
<sequence length="1171" mass="120564">MNRTKLYSAVAAGLLLSTGYSAQSQAQSCVLEVAKGATIVGATNEDFLVIEQGCKIHAEGTAEQPINFTANQAVTGDVESNARGLWGGLVINGIAPINDCPEGIAGGTAECTKEGEANSGLFGGDDPADSSGVLKYVVVSYAGSNVDPENQLNGIAFQGVGSGTEVDFVQVHNNLDDGIEFFGGTVSASHVVLTGNGDDSLDWTDGWQGSIQYLYMEQIDSGDNLIEADNREGDENAEPRSLPNITNMSGYGLGGENGLRFRRGTGIHLTNSFVVDAGTCLRIGGESRNLLGSDLTIAGTSFGCTETHKDDDDGAVEVYLDSAEEVSQTGGQVDPVTPSGDFESAPFIGAFGGDDWTASWTVAGSVSNGGGDQPSTGCPDGTTENGDINGVSSCLLPSSITSDLTLSSGNYYVLDGKVVVGGDNADSATLTVNAGVTIVGDDADDFLVISRGSQIVANGTANAPVTMTGLADVDGSGVSDATRGLWGGLVINGNAPINDCPEGAVGGTDQCTKEGEANSGLFGGSDASDSSGSLNYLVVKYAGSNVDPENQLNGIAFQGVGSGTEVDFVQVHNNLDDGIEFFGGSVSAKHVVLTGNADDSLDWTDGWQGNIQFLVINQAADSADNGIEADNREGDENATPRSMPMIANMSIVGNPGERGVRFRRGTGIRMYNTYITDNATCIDVDGDTSNGLLGTEILFDGVSFNCPEVVDGDNPDLQSYLDSLGNVSQTGGSVTPVNLDGMGNFETVDFIGATDPANDWTEGWAFGDIDTGSPDFPAEPAGCPDGTTDGSPINGTPTCLMPETILSDMHLTSGNFYILSGKVVVGGDNTDSATLTLDAGTTVVGNDAEDFLVISRGSQIVANGTATAPVTLTGLADVDGSNLSDSTRGLWGGLVINGNAPINDCPEGAEGGTVECTKEGEANSGLFGGADAFDSSGSLNYLVVKYAGSNVDPENQLNGIAFQGVGSGTMVDYIQVHNNLDDGIEFFGGTVDAMHVVLTGNADDSLDWTDGWQGRMQYVHIVQADDSADNGIEADNREGDENAAPRSNPTIANMSILGNTGERGIRLRRGTGADLYNVMVGGSATCLDVDGDTSIGLIGMDINIESASFGCSEVVDGDNPDLQTYLDGAVNVTQDGSIPPAATLPSDGFFEASDVVGSDFDSWKGSWVFGL</sequence>
<dbReference type="EMBL" id="CP036422">
    <property type="protein sequence ID" value="QFU77471.1"/>
    <property type="molecule type" value="Genomic_DNA"/>
</dbReference>
<keyword evidence="2" id="KW-0732">Signal</keyword>
<dbReference type="SMART" id="SM00710">
    <property type="entry name" value="PbH1"/>
    <property type="match status" value="6"/>
</dbReference>
<keyword evidence="4" id="KW-1185">Reference proteome</keyword>
<dbReference type="SUPFAM" id="SSF51126">
    <property type="entry name" value="Pectin lyase-like"/>
    <property type="match status" value="1"/>
</dbReference>
<dbReference type="InterPro" id="IPR006626">
    <property type="entry name" value="PbH1"/>
</dbReference>
<proteinExistence type="predicted"/>
<evidence type="ECO:0000313" key="3">
    <source>
        <dbReference type="EMBL" id="QFU77471.1"/>
    </source>
</evidence>
<organism evidence="3 4">
    <name type="scientific">Halioglobus maricola</name>
    <dbReference type="NCBI Taxonomy" id="2601894"/>
    <lineage>
        <taxon>Bacteria</taxon>
        <taxon>Pseudomonadati</taxon>
        <taxon>Pseudomonadota</taxon>
        <taxon>Gammaproteobacteria</taxon>
        <taxon>Cellvibrionales</taxon>
        <taxon>Halieaceae</taxon>
        <taxon>Halioglobus</taxon>
    </lineage>
</organism>
<accession>A0A5P9NNT1</accession>
<evidence type="ECO:0000256" key="1">
    <source>
        <dbReference type="SAM" id="MobiDB-lite"/>
    </source>
</evidence>
<dbReference type="KEGG" id="halc:EY643_18340"/>
<feature type="signal peptide" evidence="2">
    <location>
        <begin position="1"/>
        <end position="22"/>
    </location>
</feature>
<protein>
    <recommendedName>
        <fullName evidence="5">Right-handed parallel beta-helix repeat-containing protein</fullName>
    </recommendedName>
</protein>
<feature type="region of interest" description="Disordered" evidence="1">
    <location>
        <begin position="1030"/>
        <end position="1053"/>
    </location>
</feature>
<evidence type="ECO:0000313" key="4">
    <source>
        <dbReference type="Proteomes" id="UP000326287"/>
    </source>
</evidence>